<reference evidence="1" key="1">
    <citation type="submission" date="2023-01" db="EMBL/GenBank/DDBJ databases">
        <authorList>
            <person name="Sprotte S."/>
            <person name="Brinks E."/>
        </authorList>
    </citation>
    <scope>NUCLEOTIDE SEQUENCE</scope>
</reference>
<reference evidence="1" key="2">
    <citation type="journal article" date="2024" name="Heliyon">
        <title>Complete genome sequence of the novel virulent phage PMBT24 infecting Enterocloster bolteae from the human gut.</title>
        <authorList>
            <person name="Sprotte S."/>
            <person name="Brinks E."/>
            <person name="Neve H."/>
            <person name="Franz C.M.A.P."/>
        </authorList>
    </citation>
    <scope>NUCLEOTIDE SEQUENCE</scope>
</reference>
<evidence type="ECO:0008006" key="2">
    <source>
        <dbReference type="Google" id="ProtNLM"/>
    </source>
</evidence>
<sequence length="94" mass="9993">MAIMNNFASGGAPTDELTATPAEVMKGYKFLGAGSDEEQTGTLELTGNAAVNHVLQGETFYNTNPKNKLTGTMTVNSIFSFKAQVVSGRQILFT</sequence>
<name>A0AAT9TS30_9CAUD</name>
<proteinExistence type="predicted"/>
<evidence type="ECO:0000313" key="1">
    <source>
        <dbReference type="EMBL" id="WDQ45517.1"/>
    </source>
</evidence>
<protein>
    <recommendedName>
        <fullName evidence="2">Major tail protein</fullName>
    </recommendedName>
</protein>
<dbReference type="EMBL" id="OQ326496">
    <property type="protein sequence ID" value="WDQ45517.1"/>
    <property type="molecule type" value="Genomic_DNA"/>
</dbReference>
<accession>A0AAT9TS30</accession>
<organism evidence="1">
    <name type="scientific">Enterocloster phage PMBT24</name>
    <dbReference type="NCBI Taxonomy" id="3025413"/>
    <lineage>
        <taxon>Viruses</taxon>
        <taxon>Duplodnaviria</taxon>
        <taxon>Heunggongvirae</taxon>
        <taxon>Uroviricota</taxon>
        <taxon>Caudoviricetes</taxon>
    </lineage>
</organism>